<dbReference type="AlphaFoldDB" id="A0A4U1C3T2"/>
<feature type="transmembrane region" description="Helical" evidence="1">
    <location>
        <begin position="29"/>
        <end position="54"/>
    </location>
</feature>
<comment type="caution">
    <text evidence="3">The sequence shown here is derived from an EMBL/GenBank/DDBJ whole genome shotgun (WGS) entry which is preliminary data.</text>
</comment>
<dbReference type="Pfam" id="PF03703">
    <property type="entry name" value="bPH_2"/>
    <property type="match status" value="1"/>
</dbReference>
<feature type="domain" description="YdbS-like PH" evidence="2">
    <location>
        <begin position="87"/>
        <end position="162"/>
    </location>
</feature>
<proteinExistence type="predicted"/>
<dbReference type="PANTHER" id="PTHR34473">
    <property type="entry name" value="UPF0699 TRANSMEMBRANE PROTEIN YDBS"/>
    <property type="match status" value="1"/>
</dbReference>
<name>A0A4U1C3T2_9SPHI</name>
<sequence>MQEFTNETIDLANLPKYEDVILTAPNSKYWNVIVINLGIVLIILGAFLGLFIFLLDDKLPNPIYPIAGYVLFSAFLFIIYRLSFKKRGFALREKDIIYKHGVIAETTTIIPINRIQHVALDEGITSRSYGLATLQIYTAGGASGHVQIAGVEIDKAKMIKEALVKRLDFIVDATAE</sequence>
<dbReference type="RefSeq" id="WP_136877121.1">
    <property type="nucleotide sequence ID" value="NZ_SWBO01000005.1"/>
</dbReference>
<accession>A0A4U1C3T2</accession>
<dbReference type="Proteomes" id="UP000310477">
    <property type="component" value="Unassembled WGS sequence"/>
</dbReference>
<evidence type="ECO:0000256" key="1">
    <source>
        <dbReference type="SAM" id="Phobius"/>
    </source>
</evidence>
<dbReference type="PANTHER" id="PTHR34473:SF2">
    <property type="entry name" value="UPF0699 TRANSMEMBRANE PROTEIN YDBT"/>
    <property type="match status" value="1"/>
</dbReference>
<dbReference type="OrthoDB" id="1524472at2"/>
<keyword evidence="1" id="KW-0812">Transmembrane</keyword>
<dbReference type="InterPro" id="IPR005182">
    <property type="entry name" value="YdbS-like_PH"/>
</dbReference>
<evidence type="ECO:0000313" key="4">
    <source>
        <dbReference type="Proteomes" id="UP000310477"/>
    </source>
</evidence>
<evidence type="ECO:0000313" key="3">
    <source>
        <dbReference type="EMBL" id="TKB99957.1"/>
    </source>
</evidence>
<feature type="transmembrane region" description="Helical" evidence="1">
    <location>
        <begin position="66"/>
        <end position="84"/>
    </location>
</feature>
<reference evidence="3 4" key="1">
    <citation type="submission" date="2019-04" db="EMBL/GenBank/DDBJ databases">
        <title>Pedobacter sp. AR-2-6 sp. nov., isolated from Arctic soil.</title>
        <authorList>
            <person name="Dahal R.H."/>
            <person name="Kim D.-U."/>
        </authorList>
    </citation>
    <scope>NUCLEOTIDE SEQUENCE [LARGE SCALE GENOMIC DNA]</scope>
    <source>
        <strain evidence="3 4">AR-2-6</strain>
    </source>
</reference>
<keyword evidence="1" id="KW-1133">Transmembrane helix</keyword>
<gene>
    <name evidence="3" type="ORF">FA045_10980</name>
</gene>
<keyword evidence="4" id="KW-1185">Reference proteome</keyword>
<organism evidence="3 4">
    <name type="scientific">Pedobacter cryotolerans</name>
    <dbReference type="NCBI Taxonomy" id="2571270"/>
    <lineage>
        <taxon>Bacteria</taxon>
        <taxon>Pseudomonadati</taxon>
        <taxon>Bacteroidota</taxon>
        <taxon>Sphingobacteriia</taxon>
        <taxon>Sphingobacteriales</taxon>
        <taxon>Sphingobacteriaceae</taxon>
        <taxon>Pedobacter</taxon>
    </lineage>
</organism>
<keyword evidence="1" id="KW-0472">Membrane</keyword>
<dbReference type="EMBL" id="SWBO01000005">
    <property type="protein sequence ID" value="TKB99957.1"/>
    <property type="molecule type" value="Genomic_DNA"/>
</dbReference>
<evidence type="ECO:0000259" key="2">
    <source>
        <dbReference type="Pfam" id="PF03703"/>
    </source>
</evidence>
<protein>
    <submittedName>
        <fullName evidence="3">PH domain-containing protein</fullName>
    </submittedName>
</protein>